<feature type="compositionally biased region" description="Low complexity" evidence="13">
    <location>
        <begin position="1"/>
        <end position="14"/>
    </location>
</feature>
<dbReference type="SUPFAM" id="SSF56112">
    <property type="entry name" value="Protein kinase-like (PK-like)"/>
    <property type="match status" value="1"/>
</dbReference>
<gene>
    <name evidence="15" type="ORF">LUZ63_010083</name>
</gene>
<dbReference type="InterPro" id="IPR008271">
    <property type="entry name" value="Ser/Thr_kinase_AS"/>
</dbReference>
<evidence type="ECO:0000256" key="11">
    <source>
        <dbReference type="ARBA" id="ARBA00048679"/>
    </source>
</evidence>
<keyword evidence="16" id="KW-1185">Reference proteome</keyword>
<evidence type="ECO:0000256" key="4">
    <source>
        <dbReference type="ARBA" id="ARBA00022679"/>
    </source>
</evidence>
<feature type="domain" description="Protein kinase" evidence="14">
    <location>
        <begin position="118"/>
        <end position="392"/>
    </location>
</feature>
<comment type="subcellular location">
    <subcellularLocation>
        <location evidence="1">Cell membrane</location>
        <topology evidence="1">Single-pass membrane protein</topology>
    </subcellularLocation>
</comment>
<evidence type="ECO:0000256" key="5">
    <source>
        <dbReference type="ARBA" id="ARBA00022692"/>
    </source>
</evidence>
<feature type="region of interest" description="Disordered" evidence="13">
    <location>
        <begin position="65"/>
        <end position="85"/>
    </location>
</feature>
<comment type="catalytic activity">
    <reaction evidence="10">
        <text>L-threonyl-[protein] + ATP = O-phospho-L-threonyl-[protein] + ADP + H(+)</text>
        <dbReference type="Rhea" id="RHEA:46608"/>
        <dbReference type="Rhea" id="RHEA-COMP:11060"/>
        <dbReference type="Rhea" id="RHEA-COMP:11605"/>
        <dbReference type="ChEBI" id="CHEBI:15378"/>
        <dbReference type="ChEBI" id="CHEBI:30013"/>
        <dbReference type="ChEBI" id="CHEBI:30616"/>
        <dbReference type="ChEBI" id="CHEBI:61977"/>
        <dbReference type="ChEBI" id="CHEBI:456216"/>
        <dbReference type="EC" id="2.7.11.1"/>
    </reaction>
</comment>
<evidence type="ECO:0000256" key="6">
    <source>
        <dbReference type="ARBA" id="ARBA00022741"/>
    </source>
</evidence>
<reference evidence="15" key="1">
    <citation type="journal article" date="2022" name="Cell">
        <title>Repeat-based holocentromeres influence genome architecture and karyotype evolution.</title>
        <authorList>
            <person name="Hofstatter P.G."/>
            <person name="Thangavel G."/>
            <person name="Lux T."/>
            <person name="Neumann P."/>
            <person name="Vondrak T."/>
            <person name="Novak P."/>
            <person name="Zhang M."/>
            <person name="Costa L."/>
            <person name="Castellani M."/>
            <person name="Scott A."/>
            <person name="Toegelov H."/>
            <person name="Fuchs J."/>
            <person name="Mata-Sucre Y."/>
            <person name="Dias Y."/>
            <person name="Vanzela A.L.L."/>
            <person name="Huettel B."/>
            <person name="Almeida C.C.S."/>
            <person name="Simkova H."/>
            <person name="Souza G."/>
            <person name="Pedrosa-Harand A."/>
            <person name="Macas J."/>
            <person name="Mayer K.F.X."/>
            <person name="Houben A."/>
            <person name="Marques A."/>
        </authorList>
    </citation>
    <scope>NUCLEOTIDE SEQUENCE</scope>
    <source>
        <strain evidence="15">RhyBre1mFocal</strain>
    </source>
</reference>
<comment type="caution">
    <text evidence="15">The sequence shown here is derived from an EMBL/GenBank/DDBJ whole genome shotgun (WGS) entry which is preliminary data.</text>
</comment>
<dbReference type="GO" id="GO:0005886">
    <property type="term" value="C:plasma membrane"/>
    <property type="evidence" value="ECO:0007669"/>
    <property type="project" value="UniProtKB-SubCell"/>
</dbReference>
<keyword evidence="12" id="KW-0175">Coiled coil</keyword>
<dbReference type="PROSITE" id="PS00108">
    <property type="entry name" value="PROTEIN_KINASE_ST"/>
    <property type="match status" value="1"/>
</dbReference>
<evidence type="ECO:0000256" key="12">
    <source>
        <dbReference type="SAM" id="Coils"/>
    </source>
</evidence>
<dbReference type="Proteomes" id="UP001151287">
    <property type="component" value="Unassembled WGS sequence"/>
</dbReference>
<dbReference type="FunFam" id="1.10.510.10:FF:000876">
    <property type="entry name" value="Receptor-like protein kinase FERONIA"/>
    <property type="match status" value="1"/>
</dbReference>
<dbReference type="InterPro" id="IPR000719">
    <property type="entry name" value="Prot_kinase_dom"/>
</dbReference>
<proteinExistence type="predicted"/>
<keyword evidence="3" id="KW-0418">Kinase</keyword>
<keyword evidence="8" id="KW-1133">Transmembrane helix</keyword>
<dbReference type="Gene3D" id="3.30.200.20">
    <property type="entry name" value="Phosphorylase Kinase, domain 1"/>
    <property type="match status" value="1"/>
</dbReference>
<feature type="region of interest" description="Disordered" evidence="13">
    <location>
        <begin position="1"/>
        <end position="53"/>
    </location>
</feature>
<evidence type="ECO:0000256" key="2">
    <source>
        <dbReference type="ARBA" id="ARBA00012513"/>
    </source>
</evidence>
<evidence type="ECO:0000256" key="3">
    <source>
        <dbReference type="ARBA" id="ARBA00022527"/>
    </source>
</evidence>
<organism evidence="15 16">
    <name type="scientific">Rhynchospora breviuscula</name>
    <dbReference type="NCBI Taxonomy" id="2022672"/>
    <lineage>
        <taxon>Eukaryota</taxon>
        <taxon>Viridiplantae</taxon>
        <taxon>Streptophyta</taxon>
        <taxon>Embryophyta</taxon>
        <taxon>Tracheophyta</taxon>
        <taxon>Spermatophyta</taxon>
        <taxon>Magnoliopsida</taxon>
        <taxon>Liliopsida</taxon>
        <taxon>Poales</taxon>
        <taxon>Cyperaceae</taxon>
        <taxon>Cyperoideae</taxon>
        <taxon>Rhynchosporeae</taxon>
        <taxon>Rhynchospora</taxon>
    </lineage>
</organism>
<comment type="catalytic activity">
    <reaction evidence="11">
        <text>L-seryl-[protein] + ATP = O-phospho-L-seryl-[protein] + ADP + H(+)</text>
        <dbReference type="Rhea" id="RHEA:17989"/>
        <dbReference type="Rhea" id="RHEA-COMP:9863"/>
        <dbReference type="Rhea" id="RHEA-COMP:11604"/>
        <dbReference type="ChEBI" id="CHEBI:15378"/>
        <dbReference type="ChEBI" id="CHEBI:29999"/>
        <dbReference type="ChEBI" id="CHEBI:30616"/>
        <dbReference type="ChEBI" id="CHEBI:83421"/>
        <dbReference type="ChEBI" id="CHEBI:456216"/>
        <dbReference type="EC" id="2.7.11.1"/>
    </reaction>
</comment>
<feature type="coiled-coil region" evidence="12">
    <location>
        <begin position="145"/>
        <end position="172"/>
    </location>
</feature>
<keyword evidence="9" id="KW-0472">Membrane</keyword>
<evidence type="ECO:0000256" key="8">
    <source>
        <dbReference type="ARBA" id="ARBA00022989"/>
    </source>
</evidence>
<keyword evidence="7" id="KW-0067">ATP-binding</keyword>
<evidence type="ECO:0000256" key="9">
    <source>
        <dbReference type="ARBA" id="ARBA00023136"/>
    </source>
</evidence>
<keyword evidence="6" id="KW-0547">Nucleotide-binding</keyword>
<keyword evidence="4" id="KW-0808">Transferase</keyword>
<evidence type="ECO:0000259" key="14">
    <source>
        <dbReference type="PROSITE" id="PS50011"/>
    </source>
</evidence>
<dbReference type="PANTHER" id="PTHR47982:SF45">
    <property type="entry name" value="NON-SPECIFIC SERINE_THREONINE PROTEIN KINASE"/>
    <property type="match status" value="1"/>
</dbReference>
<dbReference type="AlphaFoldDB" id="A0A9Q0CGF6"/>
<dbReference type="Gene3D" id="1.10.510.10">
    <property type="entry name" value="Transferase(Phosphotransferase) domain 1"/>
    <property type="match status" value="1"/>
</dbReference>
<evidence type="ECO:0000256" key="7">
    <source>
        <dbReference type="ARBA" id="ARBA00022840"/>
    </source>
</evidence>
<dbReference type="PANTHER" id="PTHR47982">
    <property type="entry name" value="PROLINE-RICH RECEPTOR-LIKE PROTEIN KINASE PERK4"/>
    <property type="match status" value="1"/>
</dbReference>
<name>A0A9Q0CGF6_9POAL</name>
<dbReference type="GO" id="GO:0004674">
    <property type="term" value="F:protein serine/threonine kinase activity"/>
    <property type="evidence" value="ECO:0007669"/>
    <property type="project" value="UniProtKB-KW"/>
</dbReference>
<feature type="compositionally biased region" description="Polar residues" evidence="13">
    <location>
        <begin position="15"/>
        <end position="47"/>
    </location>
</feature>
<dbReference type="Pfam" id="PF00069">
    <property type="entry name" value="Pkinase"/>
    <property type="match status" value="1"/>
</dbReference>
<dbReference type="GO" id="GO:0005524">
    <property type="term" value="F:ATP binding"/>
    <property type="evidence" value="ECO:0007669"/>
    <property type="project" value="UniProtKB-KW"/>
</dbReference>
<dbReference type="InterPro" id="IPR011009">
    <property type="entry name" value="Kinase-like_dom_sf"/>
</dbReference>
<accession>A0A9Q0CGF6</accession>
<evidence type="ECO:0000313" key="16">
    <source>
        <dbReference type="Proteomes" id="UP001151287"/>
    </source>
</evidence>
<keyword evidence="3" id="KW-0723">Serine/threonine-protein kinase</keyword>
<dbReference type="InterPro" id="IPR047117">
    <property type="entry name" value="PERK1-13-like"/>
</dbReference>
<evidence type="ECO:0000256" key="10">
    <source>
        <dbReference type="ARBA" id="ARBA00047899"/>
    </source>
</evidence>
<keyword evidence="5" id="KW-0812">Transmembrane</keyword>
<evidence type="ECO:0000256" key="13">
    <source>
        <dbReference type="SAM" id="MobiDB-lite"/>
    </source>
</evidence>
<evidence type="ECO:0000313" key="15">
    <source>
        <dbReference type="EMBL" id="KAJ1693385.1"/>
    </source>
</evidence>
<protein>
    <recommendedName>
        <fullName evidence="2">non-specific serine/threonine protein kinase</fullName>
        <ecNumber evidence="2">2.7.11.1</ecNumber>
    </recommendedName>
</protein>
<evidence type="ECO:0000256" key="1">
    <source>
        <dbReference type="ARBA" id="ARBA00004162"/>
    </source>
</evidence>
<dbReference type="EC" id="2.7.11.1" evidence="2"/>
<dbReference type="OrthoDB" id="4062651at2759"/>
<sequence>MKSMWRSRSMSSSSGNDIPSQTMYSAKSSDCSNLSSPSVNTFPSSNSTHRRKMSMSDAFRRCLGLEQDDQPNDPPSGASTASTNSDIKRFMKKKMSLQVISGNVKFTWDEILKATRCFSSDLKVGEGGCGVVYRGKLQNGKEVAIKRAKKDIDDAQLTNESFQTEIATLQQINHMNLVGFYGYLIFEDEKVIVVEWVPNGNLRQHLDCKFGTVLEFSNRLDIIIDVAHAINYLHTYCEKPLIHRDIKSVNILLTGALHGKVADFGLAKLASMDANNTIVQTIAKGTPGYIDPEYFRTNQLSSKSDVYSFGVVLVEVITGKRPVERTSKTTTVKWAIAEFYKGNAIDTLDPNLKPDEAISAAVRQMYELASHCLVIDRRKRPTMEECCRTLWNIRKTYNDMIKKETVDN</sequence>
<dbReference type="SMART" id="SM00220">
    <property type="entry name" value="S_TKc"/>
    <property type="match status" value="1"/>
</dbReference>
<dbReference type="EMBL" id="JAMQYH010000003">
    <property type="protein sequence ID" value="KAJ1693385.1"/>
    <property type="molecule type" value="Genomic_DNA"/>
</dbReference>
<dbReference type="PROSITE" id="PS50011">
    <property type="entry name" value="PROTEIN_KINASE_DOM"/>
    <property type="match status" value="1"/>
</dbReference>